<gene>
    <name evidence="34" type="ORF">MONAX_5E037939</name>
</gene>
<evidence type="ECO:0000256" key="27">
    <source>
        <dbReference type="ARBA" id="ARBA00048088"/>
    </source>
</evidence>
<comment type="catalytic activity">
    <reaction evidence="20">
        <text>hypotaurine + NADH + O2 + H(+) = taurine + NAD(+) + H2O</text>
        <dbReference type="Rhea" id="RHEA:74111"/>
        <dbReference type="ChEBI" id="CHEBI:15377"/>
        <dbReference type="ChEBI" id="CHEBI:15378"/>
        <dbReference type="ChEBI" id="CHEBI:15379"/>
        <dbReference type="ChEBI" id="CHEBI:57540"/>
        <dbReference type="ChEBI" id="CHEBI:57853"/>
        <dbReference type="ChEBI" id="CHEBI:57945"/>
        <dbReference type="ChEBI" id="CHEBI:507393"/>
        <dbReference type="EC" id="1.14.13.8"/>
    </reaction>
    <physiologicalReaction direction="left-to-right" evidence="20">
        <dbReference type="Rhea" id="RHEA:74112"/>
    </physiologicalReaction>
</comment>
<evidence type="ECO:0000256" key="8">
    <source>
        <dbReference type="ARBA" id="ARBA00022692"/>
    </source>
</evidence>
<evidence type="ECO:0000256" key="33">
    <source>
        <dbReference type="RuleBase" id="RU361177"/>
    </source>
</evidence>
<evidence type="ECO:0000256" key="30">
    <source>
        <dbReference type="ARBA" id="ARBA00048990"/>
    </source>
</evidence>
<comment type="catalytic activity">
    <reaction evidence="30">
        <text>heptan-4-one + NADPH + O2 + H(+) = propyl butanoate + NADP(+) + H2O</text>
        <dbReference type="Rhea" id="RHEA:54852"/>
        <dbReference type="ChEBI" id="CHEBI:15377"/>
        <dbReference type="ChEBI" id="CHEBI:15378"/>
        <dbReference type="ChEBI" id="CHEBI:15379"/>
        <dbReference type="ChEBI" id="CHEBI:57783"/>
        <dbReference type="ChEBI" id="CHEBI:58349"/>
        <dbReference type="ChEBI" id="CHEBI:89484"/>
        <dbReference type="ChEBI" id="CHEBI:89719"/>
    </reaction>
    <physiologicalReaction direction="left-to-right" evidence="30">
        <dbReference type="Rhea" id="RHEA:54853"/>
    </physiologicalReaction>
</comment>
<evidence type="ECO:0000256" key="22">
    <source>
        <dbReference type="ARBA" id="ARBA00047574"/>
    </source>
</evidence>
<sequence length="353" mass="40230">MTKKRASGLSSIKCCLDEDLEPVCFERTDDIGGLWRYQENPEEGRASIYKSVIINTSKEMMCFSDYPVPDHYPNSMHNSQILEYFRMYAKDFNLLKYIQFKTTVCSVKKRPDFSTSGQWEVVTECEGRKEVDVFDGVMVCTGHHTNAHLPLESFPGIEKFKGQYFHSRDYKNPEAFAGKRVIIIGIGNSGGDLAVEISHTAKQLFLSTRRGAWILNRVADHGYPFDVAHLSRLQHRLSKICGQAFTNAYLEKRLNQRFDHEMFGLKPKHRALSQHPTVNDDLPNRIISGLVKVKGNVKEFSETAAVFEDGSREDDIDAVIFATGYSFAFPFLEDSIKVVKNKISLYKKVFPPT</sequence>
<comment type="subcellular location">
    <subcellularLocation>
        <location evidence="2">Endoplasmic reticulum membrane</location>
        <topology evidence="2">Single-pass membrane protein</topology>
    </subcellularLocation>
    <subcellularLocation>
        <location evidence="3">Microsome membrane</location>
    </subcellularLocation>
</comment>
<comment type="catalytic activity">
    <reaction evidence="21">
        <text>hexan-3-one + NADPH + O2 + H(+) = propyl propanoate + NADP(+) + H2O</text>
        <dbReference type="Rhea" id="RHEA:54848"/>
        <dbReference type="ChEBI" id="CHEBI:15377"/>
        <dbReference type="ChEBI" id="CHEBI:15378"/>
        <dbReference type="ChEBI" id="CHEBI:15379"/>
        <dbReference type="ChEBI" id="CHEBI:57783"/>
        <dbReference type="ChEBI" id="CHEBI:58349"/>
        <dbReference type="ChEBI" id="CHEBI:89828"/>
        <dbReference type="ChEBI" id="CHEBI:89891"/>
    </reaction>
    <physiologicalReaction direction="left-to-right" evidence="21">
        <dbReference type="Rhea" id="RHEA:54849"/>
    </physiologicalReaction>
</comment>
<dbReference type="GO" id="GO:0050660">
    <property type="term" value="F:flavin adenine dinucleotide binding"/>
    <property type="evidence" value="ECO:0007669"/>
    <property type="project" value="InterPro"/>
</dbReference>
<organism evidence="34 35">
    <name type="scientific">Marmota monax</name>
    <name type="common">Woodchuck</name>
    <dbReference type="NCBI Taxonomy" id="9995"/>
    <lineage>
        <taxon>Eukaryota</taxon>
        <taxon>Metazoa</taxon>
        <taxon>Chordata</taxon>
        <taxon>Craniata</taxon>
        <taxon>Vertebrata</taxon>
        <taxon>Euteleostomi</taxon>
        <taxon>Mammalia</taxon>
        <taxon>Eutheria</taxon>
        <taxon>Euarchontoglires</taxon>
        <taxon>Glires</taxon>
        <taxon>Rodentia</taxon>
        <taxon>Sciuromorpha</taxon>
        <taxon>Sciuridae</taxon>
        <taxon>Xerinae</taxon>
        <taxon>Marmotini</taxon>
        <taxon>Marmota</taxon>
    </lineage>
</organism>
<dbReference type="InterPro" id="IPR020946">
    <property type="entry name" value="Flavin_mOase-like"/>
</dbReference>
<dbReference type="GO" id="GO:0050661">
    <property type="term" value="F:NADP binding"/>
    <property type="evidence" value="ECO:0007669"/>
    <property type="project" value="InterPro"/>
</dbReference>
<comment type="catalytic activity">
    <reaction evidence="24">
        <text>NADPH + O2 + H(+) = H2O2 + NADP(+)</text>
        <dbReference type="Rhea" id="RHEA:11260"/>
        <dbReference type="ChEBI" id="CHEBI:15378"/>
        <dbReference type="ChEBI" id="CHEBI:15379"/>
        <dbReference type="ChEBI" id="CHEBI:16240"/>
        <dbReference type="ChEBI" id="CHEBI:57783"/>
        <dbReference type="ChEBI" id="CHEBI:58349"/>
        <dbReference type="EC" id="1.6.3.1"/>
    </reaction>
    <physiologicalReaction direction="left-to-right" evidence="24">
        <dbReference type="Rhea" id="RHEA:11261"/>
    </physiologicalReaction>
</comment>
<comment type="function">
    <text evidence="18">Acts as a Baeyer-Villiger monooxygenase on a broad range of substrates. Catalyzes the insertion of an oxygen atom into a carbon-carbon bond adjacent to a carbonyl, which converts ketones to esters. Active on diverse carbonyl compounds, whereas soft nucleophiles are mostly non- or poorly reactive. In contrast with other forms of FMO it is non- or poorly active on 'classical' substrates such as drugs, pesticides, and dietary components containing soft nucleophilic heteroatoms. Able to oxidize drug molecules bearing a carbonyl group on an aliphatic chain, such as nabumetone and pentoxifylline. Also, in the absence of substrates, shows slow but yet significant NADPH oxidase activity. Acts as a positive modulator of cholesterol biosynthesis as well as glucose homeostasis, promoting metabolic aging via pleiotropic effects.</text>
</comment>
<proteinExistence type="inferred from homology"/>
<dbReference type="EMBL" id="CABDUW010000630">
    <property type="protein sequence ID" value="VTJ72580.1"/>
    <property type="molecule type" value="Genomic_DNA"/>
</dbReference>
<evidence type="ECO:0000256" key="7">
    <source>
        <dbReference type="ARBA" id="ARBA00022630"/>
    </source>
</evidence>
<dbReference type="FunFam" id="3.50.50.60:FF:000159">
    <property type="entry name" value="Dimethylaniline monooxygenase [N-oxide-forming]"/>
    <property type="match status" value="1"/>
</dbReference>
<evidence type="ECO:0000256" key="17">
    <source>
        <dbReference type="ARBA" id="ARBA00023136"/>
    </source>
</evidence>
<evidence type="ECO:0000256" key="2">
    <source>
        <dbReference type="ARBA" id="ARBA00004389"/>
    </source>
</evidence>
<evidence type="ECO:0000256" key="11">
    <source>
        <dbReference type="ARBA" id="ARBA00022848"/>
    </source>
</evidence>
<keyword evidence="11" id="KW-0492">Microsome</keyword>
<comment type="catalytic activity">
    <reaction evidence="31">
        <text>N,N-dimethylaniline + NADPH + O2 + H(+) = N,N-dimethylaniline N-oxide + NADP(+) + H2O</text>
        <dbReference type="Rhea" id="RHEA:24468"/>
        <dbReference type="ChEBI" id="CHEBI:15377"/>
        <dbReference type="ChEBI" id="CHEBI:15378"/>
        <dbReference type="ChEBI" id="CHEBI:15379"/>
        <dbReference type="ChEBI" id="CHEBI:16269"/>
        <dbReference type="ChEBI" id="CHEBI:17735"/>
        <dbReference type="ChEBI" id="CHEBI:57783"/>
        <dbReference type="ChEBI" id="CHEBI:58349"/>
        <dbReference type="EC" id="1.14.13.8"/>
    </reaction>
    <physiologicalReaction direction="left-to-right" evidence="31">
        <dbReference type="Rhea" id="RHEA:24469"/>
    </physiologicalReaction>
</comment>
<dbReference type="InterPro" id="IPR000960">
    <property type="entry name" value="Flavin_mOase"/>
</dbReference>
<keyword evidence="7 33" id="KW-0285">Flavoprotein</keyword>
<keyword evidence="8" id="KW-0812">Transmembrane</keyword>
<evidence type="ECO:0000256" key="15">
    <source>
        <dbReference type="ARBA" id="ARBA00023033"/>
    </source>
</evidence>
<comment type="similarity">
    <text evidence="4 33">Belongs to the FMO family.</text>
</comment>
<dbReference type="GO" id="GO:0004499">
    <property type="term" value="F:N,N-dimethylaniline monooxygenase activity"/>
    <property type="evidence" value="ECO:0007669"/>
    <property type="project" value="InterPro"/>
</dbReference>
<keyword evidence="13" id="KW-1133">Transmembrane helix</keyword>
<dbReference type="Pfam" id="PF00743">
    <property type="entry name" value="FMO-like"/>
    <property type="match status" value="1"/>
</dbReference>
<evidence type="ECO:0000256" key="24">
    <source>
        <dbReference type="ARBA" id="ARBA00047864"/>
    </source>
</evidence>
<evidence type="ECO:0000256" key="26">
    <source>
        <dbReference type="ARBA" id="ARBA00048041"/>
    </source>
</evidence>
<dbReference type="Proteomes" id="UP000335636">
    <property type="component" value="Unassembled WGS sequence"/>
</dbReference>
<dbReference type="Gene3D" id="3.50.50.60">
    <property type="entry name" value="FAD/NAD(P)-binding domain"/>
    <property type="match status" value="1"/>
</dbReference>
<keyword evidence="6" id="KW-0597">Phosphoprotein</keyword>
<reference evidence="34" key="1">
    <citation type="submission" date="2019-04" db="EMBL/GenBank/DDBJ databases">
        <authorList>
            <person name="Alioto T."/>
            <person name="Alioto T."/>
        </authorList>
    </citation>
    <scope>NUCLEOTIDE SEQUENCE [LARGE SCALE GENOMIC DNA]</scope>
</reference>
<keyword evidence="35" id="KW-1185">Reference proteome</keyword>
<comment type="cofactor">
    <cofactor evidence="1 33">
        <name>FAD</name>
        <dbReference type="ChEBI" id="CHEBI:57692"/>
    </cofactor>
</comment>
<evidence type="ECO:0000313" key="34">
    <source>
        <dbReference type="EMBL" id="VTJ72580.1"/>
    </source>
</evidence>
<evidence type="ECO:0000256" key="16">
    <source>
        <dbReference type="ARBA" id="ARBA00023098"/>
    </source>
</evidence>
<dbReference type="InterPro" id="IPR050346">
    <property type="entry name" value="FMO-like"/>
</dbReference>
<keyword evidence="17" id="KW-0472">Membrane</keyword>
<dbReference type="GO" id="GO:0006629">
    <property type="term" value="P:lipid metabolic process"/>
    <property type="evidence" value="ECO:0007669"/>
    <property type="project" value="UniProtKB-KW"/>
</dbReference>
<evidence type="ECO:0000256" key="3">
    <source>
        <dbReference type="ARBA" id="ARBA00004524"/>
    </source>
</evidence>
<keyword evidence="5" id="KW-0488">Methylation</keyword>
<dbReference type="AlphaFoldDB" id="A0A5E4BU84"/>
<dbReference type="GO" id="GO:0034899">
    <property type="term" value="F:trimethylamine monooxygenase activity"/>
    <property type="evidence" value="ECO:0007669"/>
    <property type="project" value="UniProtKB-EC"/>
</dbReference>
<protein>
    <recommendedName>
        <fullName evidence="33">Flavin-containing monooxygenase</fullName>
        <ecNumber evidence="33">1.-.-.-</ecNumber>
    </recommendedName>
</protein>
<evidence type="ECO:0000256" key="9">
    <source>
        <dbReference type="ARBA" id="ARBA00022824"/>
    </source>
</evidence>
<evidence type="ECO:0000256" key="1">
    <source>
        <dbReference type="ARBA" id="ARBA00001974"/>
    </source>
</evidence>
<dbReference type="GO" id="GO:0005789">
    <property type="term" value="C:endoplasmic reticulum membrane"/>
    <property type="evidence" value="ECO:0007669"/>
    <property type="project" value="UniProtKB-SubCell"/>
</dbReference>
<comment type="catalytic activity">
    <reaction evidence="25">
        <text>hexan-3-one + NADPH + O2 + H(+) = ethyl butanoate + NADP(+) + H2O</text>
        <dbReference type="Rhea" id="RHEA:54844"/>
        <dbReference type="ChEBI" id="CHEBI:15377"/>
        <dbReference type="ChEBI" id="CHEBI:15378"/>
        <dbReference type="ChEBI" id="CHEBI:15379"/>
        <dbReference type="ChEBI" id="CHEBI:57783"/>
        <dbReference type="ChEBI" id="CHEBI:58349"/>
        <dbReference type="ChEBI" id="CHEBI:88764"/>
        <dbReference type="ChEBI" id="CHEBI:89891"/>
    </reaction>
    <physiologicalReaction direction="left-to-right" evidence="25">
        <dbReference type="Rhea" id="RHEA:54845"/>
    </physiologicalReaction>
</comment>
<evidence type="ECO:0000256" key="12">
    <source>
        <dbReference type="ARBA" id="ARBA00022857"/>
    </source>
</evidence>
<evidence type="ECO:0000256" key="19">
    <source>
        <dbReference type="ARBA" id="ARBA00045957"/>
    </source>
</evidence>
<evidence type="ECO:0000256" key="29">
    <source>
        <dbReference type="ARBA" id="ARBA00048989"/>
    </source>
</evidence>
<keyword evidence="16" id="KW-0443">Lipid metabolism</keyword>
<dbReference type="PIRSF" id="PIRSF000332">
    <property type="entry name" value="FMO"/>
    <property type="match status" value="1"/>
</dbReference>
<evidence type="ECO:0000256" key="6">
    <source>
        <dbReference type="ARBA" id="ARBA00022553"/>
    </source>
</evidence>
<evidence type="ECO:0000256" key="14">
    <source>
        <dbReference type="ARBA" id="ARBA00023002"/>
    </source>
</evidence>
<dbReference type="PRINTS" id="PR01125">
    <property type="entry name" value="FMOXYGENASE5"/>
</dbReference>
<comment type="catalytic activity">
    <reaction evidence="29">
        <text>(2E)-geranial + NADPH + O2 + H(+) = (1E)-2,6-dimethylhepta-1,5-dien-1-yl formate + NADP(+) + H2O</text>
        <dbReference type="Rhea" id="RHEA:54860"/>
        <dbReference type="ChEBI" id="CHEBI:15377"/>
        <dbReference type="ChEBI" id="CHEBI:15378"/>
        <dbReference type="ChEBI" id="CHEBI:15379"/>
        <dbReference type="ChEBI" id="CHEBI:16980"/>
        <dbReference type="ChEBI" id="CHEBI:57783"/>
        <dbReference type="ChEBI" id="CHEBI:58349"/>
        <dbReference type="ChEBI" id="CHEBI:138375"/>
    </reaction>
    <physiologicalReaction direction="left-to-right" evidence="29">
        <dbReference type="Rhea" id="RHEA:54861"/>
    </physiologicalReaction>
</comment>
<evidence type="ECO:0000256" key="25">
    <source>
        <dbReference type="ARBA" id="ARBA00047977"/>
    </source>
</evidence>
<keyword evidence="12" id="KW-0521">NADP</keyword>
<evidence type="ECO:0000256" key="23">
    <source>
        <dbReference type="ARBA" id="ARBA00047855"/>
    </source>
</evidence>
<evidence type="ECO:0000256" key="10">
    <source>
        <dbReference type="ARBA" id="ARBA00022827"/>
    </source>
</evidence>
<comment type="catalytic activity">
    <reaction evidence="22">
        <text>heptan-2-one + NADPH + O2 + H(+) = pentyl acetate + NADP(+) + H2O</text>
        <dbReference type="Rhea" id="RHEA:54836"/>
        <dbReference type="ChEBI" id="CHEBI:5672"/>
        <dbReference type="ChEBI" id="CHEBI:15377"/>
        <dbReference type="ChEBI" id="CHEBI:15378"/>
        <dbReference type="ChEBI" id="CHEBI:15379"/>
        <dbReference type="ChEBI" id="CHEBI:57783"/>
        <dbReference type="ChEBI" id="CHEBI:58349"/>
        <dbReference type="ChEBI" id="CHEBI:87362"/>
    </reaction>
    <physiologicalReaction direction="left-to-right" evidence="22">
        <dbReference type="Rhea" id="RHEA:54837"/>
    </physiologicalReaction>
</comment>
<evidence type="ECO:0000256" key="21">
    <source>
        <dbReference type="ARBA" id="ARBA00047426"/>
    </source>
</evidence>
<comment type="catalytic activity">
    <reaction evidence="27">
        <text>trimethylamine + NADPH + O2 = trimethylamine N-oxide + NADP(+) + H2O</text>
        <dbReference type="Rhea" id="RHEA:31979"/>
        <dbReference type="ChEBI" id="CHEBI:15377"/>
        <dbReference type="ChEBI" id="CHEBI:15379"/>
        <dbReference type="ChEBI" id="CHEBI:15724"/>
        <dbReference type="ChEBI" id="CHEBI:57783"/>
        <dbReference type="ChEBI" id="CHEBI:58349"/>
        <dbReference type="ChEBI" id="CHEBI:58389"/>
        <dbReference type="EC" id="1.14.13.148"/>
    </reaction>
    <physiologicalReaction direction="left-to-right" evidence="27">
        <dbReference type="Rhea" id="RHEA:31980"/>
    </physiologicalReaction>
</comment>
<evidence type="ECO:0000256" key="5">
    <source>
        <dbReference type="ARBA" id="ARBA00022481"/>
    </source>
</evidence>
<evidence type="ECO:0000256" key="31">
    <source>
        <dbReference type="ARBA" id="ARBA00049443"/>
    </source>
</evidence>
<dbReference type="SUPFAM" id="SSF51905">
    <property type="entry name" value="FAD/NAD(P)-binding domain"/>
    <property type="match status" value="2"/>
</dbReference>
<keyword evidence="10 33" id="KW-0274">FAD</keyword>
<dbReference type="PANTHER" id="PTHR23023">
    <property type="entry name" value="DIMETHYLANILINE MONOOXYGENASE"/>
    <property type="match status" value="1"/>
</dbReference>
<dbReference type="InterPro" id="IPR002257">
    <property type="entry name" value="Flavin_mOase_5"/>
</dbReference>
<dbReference type="PRINTS" id="PR00370">
    <property type="entry name" value="FMOXYGENASE"/>
</dbReference>
<evidence type="ECO:0000256" key="4">
    <source>
        <dbReference type="ARBA" id="ARBA00009183"/>
    </source>
</evidence>
<accession>A0A5E4BU84</accession>
<dbReference type="InterPro" id="IPR036188">
    <property type="entry name" value="FAD/NAD-bd_sf"/>
</dbReference>
<evidence type="ECO:0000256" key="13">
    <source>
        <dbReference type="ARBA" id="ARBA00022989"/>
    </source>
</evidence>
<keyword evidence="9" id="KW-0256">Endoplasmic reticulum</keyword>
<comment type="catalytic activity">
    <reaction evidence="28">
        <text>octan-3-one + NADPH + O2 + H(+) = ethyl hexanoate + NADP(+) + H2O</text>
        <dbReference type="Rhea" id="RHEA:54856"/>
        <dbReference type="ChEBI" id="CHEBI:15377"/>
        <dbReference type="ChEBI" id="CHEBI:15378"/>
        <dbReference type="ChEBI" id="CHEBI:15379"/>
        <dbReference type="ChEBI" id="CHEBI:57783"/>
        <dbReference type="ChEBI" id="CHEBI:58349"/>
        <dbReference type="ChEBI" id="CHEBI:80946"/>
        <dbReference type="ChEBI" id="CHEBI:86055"/>
    </reaction>
    <physiologicalReaction direction="left-to-right" evidence="28">
        <dbReference type="Rhea" id="RHEA:54857"/>
    </physiologicalReaction>
</comment>
<dbReference type="GO" id="GO:0047822">
    <property type="term" value="F:hypotaurine monooxygenase activity"/>
    <property type="evidence" value="ECO:0007669"/>
    <property type="project" value="RHEA"/>
</dbReference>
<comment type="catalytic activity">
    <reaction evidence="32">
        <text>octan-3-one + NADPH + O2 + H(+) = pentyl propanoate + NADP(+) + H2O</text>
        <dbReference type="Rhea" id="RHEA:54840"/>
        <dbReference type="ChEBI" id="CHEBI:15377"/>
        <dbReference type="ChEBI" id="CHEBI:15378"/>
        <dbReference type="ChEBI" id="CHEBI:15379"/>
        <dbReference type="ChEBI" id="CHEBI:57783"/>
        <dbReference type="ChEBI" id="CHEBI:58349"/>
        <dbReference type="ChEBI" id="CHEBI:80946"/>
        <dbReference type="ChEBI" id="CHEBI:87373"/>
    </reaction>
    <physiologicalReaction direction="left-to-right" evidence="32">
        <dbReference type="Rhea" id="RHEA:54841"/>
    </physiologicalReaction>
</comment>
<evidence type="ECO:0000256" key="20">
    <source>
        <dbReference type="ARBA" id="ARBA00047338"/>
    </source>
</evidence>
<comment type="catalytic activity">
    <reaction evidence="26">
        <text>hypotaurine + NADPH + O2 + H(+) = taurine + NADP(+) + H2O</text>
        <dbReference type="Rhea" id="RHEA:69819"/>
        <dbReference type="ChEBI" id="CHEBI:15377"/>
        <dbReference type="ChEBI" id="CHEBI:15378"/>
        <dbReference type="ChEBI" id="CHEBI:15379"/>
        <dbReference type="ChEBI" id="CHEBI:57783"/>
        <dbReference type="ChEBI" id="CHEBI:57853"/>
        <dbReference type="ChEBI" id="CHEBI:58349"/>
        <dbReference type="ChEBI" id="CHEBI:507393"/>
        <dbReference type="EC" id="1.14.13.8"/>
    </reaction>
    <physiologicalReaction direction="left-to-right" evidence="26">
        <dbReference type="Rhea" id="RHEA:69820"/>
    </physiologicalReaction>
</comment>
<dbReference type="EC" id="1.-.-.-" evidence="33"/>
<name>A0A5E4BU84_MARMO</name>
<comment type="caution">
    <text evidence="34">The sequence shown here is derived from an EMBL/GenBank/DDBJ whole genome shotgun (WGS) entry which is preliminary data.</text>
</comment>
<comment type="catalytic activity">
    <reaction evidence="23">
        <text>sulcatone + NADPH + O2 + H(+) = 4-methylpent-3-en-1-yl acetate + NADP(+) + H2O</text>
        <dbReference type="Rhea" id="RHEA:54864"/>
        <dbReference type="ChEBI" id="CHEBI:15377"/>
        <dbReference type="ChEBI" id="CHEBI:15378"/>
        <dbReference type="ChEBI" id="CHEBI:15379"/>
        <dbReference type="ChEBI" id="CHEBI:16310"/>
        <dbReference type="ChEBI" id="CHEBI:57783"/>
        <dbReference type="ChEBI" id="CHEBI:58349"/>
        <dbReference type="ChEBI" id="CHEBI:138373"/>
    </reaction>
    <physiologicalReaction direction="left-to-right" evidence="23">
        <dbReference type="Rhea" id="RHEA:54865"/>
    </physiologicalReaction>
</comment>
<comment type="function">
    <text evidence="19">Broad spectrum monooxygenase that catalyzes the oxygenation of a wide variety of nitrogen- and sulfur-containing compounds including xenobiotics. Catalyzes the S-oxygenation of hypotaurine to produce taurine, an organic osmolyte involved in cell volume regulation as well as a variety of cytoprotective and developmental processes. In vitro, catalyzes the N-oxygenation of trimethylamine (TMA) to produce trimethylamine N-oxide (TMAO) and could therefore participate to the detoxification of this compound that is generated by the action of gut microbiota from dietary precursors such as choline, choline containing compounds, betaine or L-carnitine.</text>
</comment>
<keyword evidence="15 33" id="KW-0503">Monooxygenase</keyword>
<evidence type="ECO:0000256" key="28">
    <source>
        <dbReference type="ARBA" id="ARBA00048459"/>
    </source>
</evidence>
<keyword evidence="14 33" id="KW-0560">Oxidoreductase</keyword>
<evidence type="ECO:0000256" key="18">
    <source>
        <dbReference type="ARBA" id="ARBA00045722"/>
    </source>
</evidence>
<evidence type="ECO:0000256" key="32">
    <source>
        <dbReference type="ARBA" id="ARBA00049475"/>
    </source>
</evidence>
<dbReference type="GO" id="GO:0016174">
    <property type="term" value="F:NAD(P)H oxidase H2O2-forming activity"/>
    <property type="evidence" value="ECO:0007669"/>
    <property type="project" value="UniProtKB-EC"/>
</dbReference>
<evidence type="ECO:0000313" key="35">
    <source>
        <dbReference type="Proteomes" id="UP000335636"/>
    </source>
</evidence>